<dbReference type="InterPro" id="IPR011055">
    <property type="entry name" value="Dup_hybrid_motif"/>
</dbReference>
<dbReference type="EMBL" id="CAEZZC010000001">
    <property type="protein sequence ID" value="CAB4739095.1"/>
    <property type="molecule type" value="Genomic_DNA"/>
</dbReference>
<name>A0A6J6LDQ6_9ZZZZ</name>
<dbReference type="AlphaFoldDB" id="A0A6J6LDQ6"/>
<feature type="region of interest" description="Disordered" evidence="1">
    <location>
        <begin position="131"/>
        <end position="150"/>
    </location>
</feature>
<feature type="compositionally biased region" description="Gly residues" evidence="1">
    <location>
        <begin position="135"/>
        <end position="146"/>
    </location>
</feature>
<organism evidence="2">
    <name type="scientific">freshwater metagenome</name>
    <dbReference type="NCBI Taxonomy" id="449393"/>
    <lineage>
        <taxon>unclassified sequences</taxon>
        <taxon>metagenomes</taxon>
        <taxon>ecological metagenomes</taxon>
    </lineage>
</organism>
<evidence type="ECO:0000313" key="2">
    <source>
        <dbReference type="EMBL" id="CAB4659368.1"/>
    </source>
</evidence>
<reference evidence="2" key="1">
    <citation type="submission" date="2020-05" db="EMBL/GenBank/DDBJ databases">
        <authorList>
            <person name="Chiriac C."/>
            <person name="Salcher M."/>
            <person name="Ghai R."/>
            <person name="Kavagutti S V."/>
        </authorList>
    </citation>
    <scope>NUCLEOTIDE SEQUENCE</scope>
</reference>
<dbReference type="EMBL" id="CAFBQL010000003">
    <property type="protein sequence ID" value="CAB5056584.1"/>
    <property type="molecule type" value="Genomic_DNA"/>
</dbReference>
<dbReference type="Gene3D" id="2.70.70.10">
    <property type="entry name" value="Glucose Permease (Domain IIA)"/>
    <property type="match status" value="1"/>
</dbReference>
<gene>
    <name evidence="2" type="ORF">UFOPK2289_00388</name>
    <name evidence="3" type="ORF">UFOPK2822_00041</name>
    <name evidence="4" type="ORF">UFOPK3346_00132</name>
    <name evidence="5" type="ORF">UFOPK3670_00472</name>
    <name evidence="6" type="ORF">UFOPK4308_00632</name>
</gene>
<evidence type="ECO:0000313" key="3">
    <source>
        <dbReference type="EMBL" id="CAB4739095.1"/>
    </source>
</evidence>
<proteinExistence type="predicted"/>
<accession>A0A6J6LDQ6</accession>
<evidence type="ECO:0000313" key="4">
    <source>
        <dbReference type="EMBL" id="CAB4855917.1"/>
    </source>
</evidence>
<protein>
    <submittedName>
        <fullName evidence="2">Unannotated protein</fullName>
    </submittedName>
</protein>
<evidence type="ECO:0000313" key="5">
    <source>
        <dbReference type="EMBL" id="CAB4918020.1"/>
    </source>
</evidence>
<dbReference type="EMBL" id="CAFBMV010000003">
    <property type="protein sequence ID" value="CAB4918020.1"/>
    <property type="molecule type" value="Genomic_DNA"/>
</dbReference>
<dbReference type="EMBL" id="CAEZWT010000006">
    <property type="protein sequence ID" value="CAB4659368.1"/>
    <property type="molecule type" value="Genomic_DNA"/>
</dbReference>
<evidence type="ECO:0000256" key="1">
    <source>
        <dbReference type="SAM" id="MobiDB-lite"/>
    </source>
</evidence>
<sequence length="599" mass="62334">MLLPMKFTPRRRAIAIALLLISSLSVSVDAFAATPKAGATCAKEKRKVVFNGKTYTCVKSGKKFVWSKGVPVKSTGSGGGTGGGTGTGTATTTTTVVEGVICDPKESLTGKSSSGKELTCLQGVDGKYAWQPPQSGGGTGGGGTGSGASSTDDKSYLYGKRLGMSCSKDGVFGLVDGALAVCANAKVRYAMPSDIPATPAGGYTSRPSWYPSLAQQLGKTTEPTCAPSSIKFTSPVIPLDKIAPTIPYGAMIGGHVTPIDHEYLGVQSLFKALASRTESDYASVTAPADGTIIELSTLGSPTSNRVVIDHGCNVVSVYMVLNRPSGVLASYAAELASKGSVSVNVPIKAGQEFGQQRDNALDFNVFDGTSWLSGFANPFSYTSQDQTKPYTANPLPFFSAEIRAAYEAQLQRATGNRIGKIDYDVIGAASGNWFLDGTIGYSGNLITTYQNATSLISGGSVAGKNDYSWSHLAIAPEPVDISKWIFSTGWWTNPDGDATQVMFNISQGQLAPDKLTSAAGLVAYQLVTFVANDPPGSPVPEAGSTFPHAVGYTVGAGMVRGVVGLQVNADGTLSVEINTSMTSASQFTAFTAAKRTYHR</sequence>
<evidence type="ECO:0000313" key="6">
    <source>
        <dbReference type="EMBL" id="CAB5056584.1"/>
    </source>
</evidence>
<dbReference type="EMBL" id="CAFBLE010000001">
    <property type="protein sequence ID" value="CAB4855917.1"/>
    <property type="molecule type" value="Genomic_DNA"/>
</dbReference>